<dbReference type="Proteomes" id="UP000271162">
    <property type="component" value="Unassembled WGS sequence"/>
</dbReference>
<dbReference type="OMA" id="HITSTWM"/>
<evidence type="ECO:0000313" key="7">
    <source>
        <dbReference type="EMBL" id="VDL70302.1"/>
    </source>
</evidence>
<evidence type="ECO:0000256" key="1">
    <source>
        <dbReference type="ARBA" id="ARBA00004370"/>
    </source>
</evidence>
<evidence type="ECO:0000256" key="3">
    <source>
        <dbReference type="ARBA" id="ARBA00022989"/>
    </source>
</evidence>
<keyword evidence="8" id="KW-1185">Reference proteome</keyword>
<evidence type="ECO:0000256" key="2">
    <source>
        <dbReference type="ARBA" id="ARBA00022692"/>
    </source>
</evidence>
<proteinExistence type="predicted"/>
<evidence type="ECO:0000256" key="4">
    <source>
        <dbReference type="ARBA" id="ARBA00023136"/>
    </source>
</evidence>
<dbReference type="InterPro" id="IPR000276">
    <property type="entry name" value="GPCR_Rhodpsn"/>
</dbReference>
<dbReference type="GO" id="GO:0004930">
    <property type="term" value="F:G protein-coupled receptor activity"/>
    <property type="evidence" value="ECO:0007669"/>
    <property type="project" value="InterPro"/>
</dbReference>
<evidence type="ECO:0000313" key="8">
    <source>
        <dbReference type="Proteomes" id="UP000271162"/>
    </source>
</evidence>
<keyword evidence="2 5" id="KW-0812">Transmembrane</keyword>
<feature type="transmembrane region" description="Helical" evidence="5">
    <location>
        <begin position="54"/>
        <end position="76"/>
    </location>
</feature>
<gene>
    <name evidence="7" type="ORF">NBR_LOCUS6713</name>
</gene>
<evidence type="ECO:0000256" key="5">
    <source>
        <dbReference type="SAM" id="Phobius"/>
    </source>
</evidence>
<feature type="transmembrane region" description="Helical" evidence="5">
    <location>
        <begin position="27"/>
        <end position="47"/>
    </location>
</feature>
<feature type="transmembrane region" description="Helical" evidence="5">
    <location>
        <begin position="96"/>
        <end position="116"/>
    </location>
</feature>
<sequence length="338" mass="38397">MHDFTSDQPGNCSHSAISSNMLFDGPLSTVVIAAGVIGNLYCLRVLFRTSINTSMLVSLTGLAIWDVVLLIAAFLHHSLWASLYYFQLRDRSWDPYLVALNGLMECAHVTSTWMLIEVSAERFFAVTRPFHFASNMRKQRRESYVRIIGGMIRMPLIMTLVACLFTLPCSFEYYLEPCLDKGRELLQRQETTMMRNAVYHVLYRTIVLSVMKTFGPFVIITLLTVSTVKSLRHSMDNRGTILMQQGKDHLFAADKDKTKSLQTISMLLLGKFLLLRCWPTSLEMLRVFFGENVLSHAPVLSFDGSEFCLLLNSATNAFVFVVLKSAFETRRNNILQTA</sequence>
<name>A0A0N4XVA7_NIPBR</name>
<keyword evidence="4 5" id="KW-0472">Membrane</keyword>
<dbReference type="WBParaSite" id="NBR_0000671201-mRNA-1">
    <property type="protein sequence ID" value="NBR_0000671201-mRNA-1"/>
    <property type="gene ID" value="NBR_0000671201"/>
</dbReference>
<dbReference type="SUPFAM" id="SSF81321">
    <property type="entry name" value="Family A G protein-coupled receptor-like"/>
    <property type="match status" value="1"/>
</dbReference>
<evidence type="ECO:0000259" key="6">
    <source>
        <dbReference type="PROSITE" id="PS50262"/>
    </source>
</evidence>
<feature type="domain" description="G-protein coupled receptors family 1 profile" evidence="6">
    <location>
        <begin position="38"/>
        <end position="320"/>
    </location>
</feature>
<dbReference type="InterPro" id="IPR017452">
    <property type="entry name" value="GPCR_Rhodpsn_7TM"/>
</dbReference>
<dbReference type="EMBL" id="UYSL01019824">
    <property type="protein sequence ID" value="VDL70302.1"/>
    <property type="molecule type" value="Genomic_DNA"/>
</dbReference>
<organism evidence="9">
    <name type="scientific">Nippostrongylus brasiliensis</name>
    <name type="common">Rat hookworm</name>
    <dbReference type="NCBI Taxonomy" id="27835"/>
    <lineage>
        <taxon>Eukaryota</taxon>
        <taxon>Metazoa</taxon>
        <taxon>Ecdysozoa</taxon>
        <taxon>Nematoda</taxon>
        <taxon>Chromadorea</taxon>
        <taxon>Rhabditida</taxon>
        <taxon>Rhabditina</taxon>
        <taxon>Rhabditomorpha</taxon>
        <taxon>Strongyloidea</taxon>
        <taxon>Heligmosomidae</taxon>
        <taxon>Nippostrongylus</taxon>
    </lineage>
</organism>
<feature type="transmembrane region" description="Helical" evidence="5">
    <location>
        <begin position="144"/>
        <end position="167"/>
    </location>
</feature>
<protein>
    <submittedName>
        <fullName evidence="9">G_PROTEIN_RECEP_F1_2 domain-containing protein</fullName>
    </submittedName>
</protein>
<dbReference type="Gene3D" id="1.20.1070.10">
    <property type="entry name" value="Rhodopsin 7-helix transmembrane proteins"/>
    <property type="match status" value="1"/>
</dbReference>
<dbReference type="InterPro" id="IPR052954">
    <property type="entry name" value="GPCR-Ligand_Int"/>
</dbReference>
<keyword evidence="3 5" id="KW-1133">Transmembrane helix</keyword>
<dbReference type="PROSITE" id="PS00237">
    <property type="entry name" value="G_PROTEIN_RECEP_F1_1"/>
    <property type="match status" value="1"/>
</dbReference>
<dbReference type="CDD" id="cd14978">
    <property type="entry name" value="7tmA_FMRFamide_R-like"/>
    <property type="match status" value="1"/>
</dbReference>
<feature type="transmembrane region" description="Helical" evidence="5">
    <location>
        <begin position="201"/>
        <end position="225"/>
    </location>
</feature>
<comment type="subcellular location">
    <subcellularLocation>
        <location evidence="1">Membrane</location>
    </subcellularLocation>
</comment>
<reference evidence="7 8" key="2">
    <citation type="submission" date="2018-11" db="EMBL/GenBank/DDBJ databases">
        <authorList>
            <consortium name="Pathogen Informatics"/>
        </authorList>
    </citation>
    <scope>NUCLEOTIDE SEQUENCE [LARGE SCALE GENOMIC DNA]</scope>
</reference>
<dbReference type="PANTHER" id="PTHR46641">
    <property type="entry name" value="FMRFAMIDE RECEPTOR-RELATED"/>
    <property type="match status" value="1"/>
</dbReference>
<reference evidence="9" key="1">
    <citation type="submission" date="2016-04" db="UniProtKB">
        <authorList>
            <consortium name="WormBaseParasite"/>
        </authorList>
    </citation>
    <scope>IDENTIFICATION</scope>
</reference>
<dbReference type="PROSITE" id="PS50262">
    <property type="entry name" value="G_PROTEIN_RECEP_F1_2"/>
    <property type="match status" value="1"/>
</dbReference>
<dbReference type="AlphaFoldDB" id="A0A0N4XVA7"/>
<dbReference type="GO" id="GO:0016020">
    <property type="term" value="C:membrane"/>
    <property type="evidence" value="ECO:0007669"/>
    <property type="project" value="UniProtKB-SubCell"/>
</dbReference>
<evidence type="ECO:0000313" key="9">
    <source>
        <dbReference type="WBParaSite" id="NBR_0000671201-mRNA-1"/>
    </source>
</evidence>
<dbReference type="STRING" id="27835.A0A0N4XVA7"/>
<dbReference type="PANTHER" id="PTHR46641:SF9">
    <property type="entry name" value="G-PROTEIN COUPLED RECEPTORS FAMILY 1 PROFILE DOMAIN-CONTAINING PROTEIN"/>
    <property type="match status" value="1"/>
</dbReference>
<accession>A0A0N4XVA7</accession>